<dbReference type="Proteomes" id="UP000030341">
    <property type="component" value="Chromosome 1"/>
</dbReference>
<keyword evidence="3" id="KW-1185">Reference proteome</keyword>
<evidence type="ECO:0000313" key="2">
    <source>
        <dbReference type="EMBL" id="AIY65220.1"/>
    </source>
</evidence>
<gene>
    <name evidence="2" type="ORF">OM33_08635</name>
</gene>
<evidence type="ECO:0000256" key="1">
    <source>
        <dbReference type="SAM" id="SignalP"/>
    </source>
</evidence>
<dbReference type="OrthoDB" id="9859895at2"/>
<organism evidence="2 3">
    <name type="scientific">Pseudoalteromonas piratica</name>
    <dbReference type="NCBI Taxonomy" id="1348114"/>
    <lineage>
        <taxon>Bacteria</taxon>
        <taxon>Pseudomonadati</taxon>
        <taxon>Pseudomonadota</taxon>
        <taxon>Gammaproteobacteria</taxon>
        <taxon>Alteromonadales</taxon>
        <taxon>Pseudoalteromonadaceae</taxon>
        <taxon>Pseudoalteromonas</taxon>
    </lineage>
</organism>
<feature type="chain" id="PRO_5002037879" evidence="1">
    <location>
        <begin position="20"/>
        <end position="133"/>
    </location>
</feature>
<feature type="signal peptide" evidence="1">
    <location>
        <begin position="1"/>
        <end position="19"/>
    </location>
</feature>
<dbReference type="HOGENOM" id="CLU_1904967_0_0_6"/>
<dbReference type="RefSeq" id="WP_038640902.1">
    <property type="nucleotide sequence ID" value="NZ_CP009888.1"/>
</dbReference>
<reference evidence="2 3" key="1">
    <citation type="submission" date="2014-11" db="EMBL/GenBank/DDBJ databases">
        <title>Complete Genome Sequence of Pseudoalteromonas sp. Strain OCN003 Isolated from Kaneohe Bay, Oahu, Hawaii.</title>
        <authorList>
            <person name="Beurmann S."/>
            <person name="Videau P."/>
            <person name="Ushijima B."/>
            <person name="Smith A.M."/>
            <person name="Aeby G.S."/>
            <person name="Callahan S.M."/>
            <person name="Belcaid M."/>
        </authorList>
    </citation>
    <scope>NUCLEOTIDE SEQUENCE [LARGE SCALE GENOMIC DNA]</scope>
    <source>
        <strain evidence="2 3">OCN003</strain>
    </source>
</reference>
<name>A0A0A7EEX1_9GAMM</name>
<dbReference type="AlphaFoldDB" id="A0A0A7EEX1"/>
<proteinExistence type="predicted"/>
<accession>A0A0A7EEX1</accession>
<dbReference type="STRING" id="1348114.OM33_08635"/>
<keyword evidence="1" id="KW-0732">Signal</keyword>
<dbReference type="KEGG" id="pseo:OM33_08635"/>
<protein>
    <submittedName>
        <fullName evidence="2">Uncharacterized protein</fullName>
    </submittedName>
</protein>
<dbReference type="EMBL" id="CP009888">
    <property type="protein sequence ID" value="AIY65220.1"/>
    <property type="molecule type" value="Genomic_DNA"/>
</dbReference>
<evidence type="ECO:0000313" key="3">
    <source>
        <dbReference type="Proteomes" id="UP000030341"/>
    </source>
</evidence>
<sequence>MIRLAFIGLLLSYSSSTFASAYNCKILDGKELDNSSAKLVDLKGFFSPMLGRSFVVERETGSIISKTFNNSRAREITVLDIGSEKNAFKSISLYGPNKKISYLVINEHLKSATKSFIFHHEFDVVYSGTCTEI</sequence>